<dbReference type="RefSeq" id="WP_073266274.1">
    <property type="nucleotide sequence ID" value="NZ_FRCS01000030.1"/>
</dbReference>
<dbReference type="GO" id="GO:0030288">
    <property type="term" value="C:outer membrane-bounded periplasmic space"/>
    <property type="evidence" value="ECO:0007669"/>
    <property type="project" value="TreeGrafter"/>
</dbReference>
<evidence type="ECO:0000313" key="6">
    <source>
        <dbReference type="Proteomes" id="UP000184440"/>
    </source>
</evidence>
<dbReference type="EMBL" id="FRCS01000030">
    <property type="protein sequence ID" value="SHN47939.1"/>
    <property type="molecule type" value="Genomic_DNA"/>
</dbReference>
<evidence type="ECO:0000256" key="1">
    <source>
        <dbReference type="ARBA" id="ARBA00004196"/>
    </source>
</evidence>
<keyword evidence="2 3" id="KW-0732">Signal</keyword>
<dbReference type="Pfam" id="PF13407">
    <property type="entry name" value="Peripla_BP_4"/>
    <property type="match status" value="1"/>
</dbReference>
<accession>A0A1M7RNZ2</accession>
<proteinExistence type="predicted"/>
<dbReference type="PANTHER" id="PTHR30036:SF1">
    <property type="entry name" value="D-XYLOSE-BINDING PERIPLASMIC PROTEIN"/>
    <property type="match status" value="1"/>
</dbReference>
<dbReference type="SUPFAM" id="SSF53822">
    <property type="entry name" value="Periplasmic binding protein-like I"/>
    <property type="match status" value="1"/>
</dbReference>
<feature type="signal peptide" evidence="3">
    <location>
        <begin position="1"/>
        <end position="21"/>
    </location>
</feature>
<feature type="domain" description="Periplasmic binding protein" evidence="4">
    <location>
        <begin position="68"/>
        <end position="272"/>
    </location>
</feature>
<dbReference type="OrthoDB" id="9066846at2"/>
<evidence type="ECO:0000256" key="2">
    <source>
        <dbReference type="ARBA" id="ARBA00022729"/>
    </source>
</evidence>
<dbReference type="GO" id="GO:0030246">
    <property type="term" value="F:carbohydrate binding"/>
    <property type="evidence" value="ECO:0007669"/>
    <property type="project" value="TreeGrafter"/>
</dbReference>
<evidence type="ECO:0000313" key="5">
    <source>
        <dbReference type="EMBL" id="SHN47939.1"/>
    </source>
</evidence>
<gene>
    <name evidence="5" type="ORF">SAMN05443668_13042</name>
</gene>
<dbReference type="STRING" id="134849.SAMN05443668_13042"/>
<sequence>MRTSLKIGTVAAMAALLAACTAPPSSDSNSADSPSAAAADVTTWDPAAWDTAKVCGDKPIKIGVEDGQNNTWRTTALEVLKTQIAKCPNIDPNVVYASANGNPQQVATDINSMVSKGVNVLIVLPDFGDSELPALRAATKAGVTVIPYYGSIGGTPGTDYTASVYLNTYGIGEKIAEWFDKNVDSGNVAVVGDVPTSTSAKDLYDGVKAGLKDSTKLKLVGDSFLVGNYDPQTIAKVTTGAIQKYGNITAIATAGCGSLYVKPFQDAGVKEPAVGCSAGINQTYCDYNKMPAAQQYPFATWESTTQVIGAALRRGLASYNKISWDEPTAIVPPQAVDTVGGQPALKCDPSLPADADLTSGLTSAQLTQALK</sequence>
<dbReference type="PANTHER" id="PTHR30036">
    <property type="entry name" value="D-XYLOSE-BINDING PERIPLASMIC PROTEIN"/>
    <property type="match status" value="1"/>
</dbReference>
<organism evidence="5 6">
    <name type="scientific">Cryptosporangium aurantiacum</name>
    <dbReference type="NCBI Taxonomy" id="134849"/>
    <lineage>
        <taxon>Bacteria</taxon>
        <taxon>Bacillati</taxon>
        <taxon>Actinomycetota</taxon>
        <taxon>Actinomycetes</taxon>
        <taxon>Cryptosporangiales</taxon>
        <taxon>Cryptosporangiaceae</taxon>
        <taxon>Cryptosporangium</taxon>
    </lineage>
</organism>
<dbReference type="Proteomes" id="UP000184440">
    <property type="component" value="Unassembled WGS sequence"/>
</dbReference>
<dbReference type="PROSITE" id="PS51257">
    <property type="entry name" value="PROKAR_LIPOPROTEIN"/>
    <property type="match status" value="1"/>
</dbReference>
<keyword evidence="6" id="KW-1185">Reference proteome</keyword>
<dbReference type="InterPro" id="IPR028082">
    <property type="entry name" value="Peripla_BP_I"/>
</dbReference>
<protein>
    <submittedName>
        <fullName evidence="5">Ribose transport system substrate-binding protein</fullName>
    </submittedName>
</protein>
<dbReference type="InterPro" id="IPR025997">
    <property type="entry name" value="SBP_2_dom"/>
</dbReference>
<evidence type="ECO:0000256" key="3">
    <source>
        <dbReference type="SAM" id="SignalP"/>
    </source>
</evidence>
<comment type="subcellular location">
    <subcellularLocation>
        <location evidence="1">Cell envelope</location>
    </subcellularLocation>
</comment>
<name>A0A1M7RNZ2_9ACTN</name>
<evidence type="ECO:0000259" key="4">
    <source>
        <dbReference type="Pfam" id="PF13407"/>
    </source>
</evidence>
<reference evidence="5 6" key="1">
    <citation type="submission" date="2016-11" db="EMBL/GenBank/DDBJ databases">
        <authorList>
            <person name="Jaros S."/>
            <person name="Januszkiewicz K."/>
            <person name="Wedrychowicz H."/>
        </authorList>
    </citation>
    <scope>NUCLEOTIDE SEQUENCE [LARGE SCALE GENOMIC DNA]</scope>
    <source>
        <strain evidence="5 6">DSM 46144</strain>
    </source>
</reference>
<feature type="chain" id="PRO_5038523464" evidence="3">
    <location>
        <begin position="22"/>
        <end position="371"/>
    </location>
</feature>
<dbReference type="AlphaFoldDB" id="A0A1M7RNZ2"/>
<dbReference type="InterPro" id="IPR050555">
    <property type="entry name" value="Bact_Solute-Bind_Prot2"/>
</dbReference>
<dbReference type="Gene3D" id="3.40.50.2300">
    <property type="match status" value="2"/>
</dbReference>